<dbReference type="NCBIfam" id="TIGR00340">
    <property type="entry name" value="zpr1_rel"/>
    <property type="match status" value="1"/>
</dbReference>
<dbReference type="PANTHER" id="PTHR10876">
    <property type="entry name" value="ZINC FINGER PROTEIN ZPR1"/>
    <property type="match status" value="1"/>
</dbReference>
<sequence>MSNENIECDYCPSCNKKSLRVTNIVISIPYFGEVIDFTILCNSCGYKRSDIMPIEIKEPTRYSFHIESACDISTRIIKSSTCTIRIPDLGITIEPGPLSEGYISNLEGLLQRISNVINMGMRMGKDEERKNGQELIDRITKLIEGQEKVCVIFEDPLGYSAIASDKAIIESLSEEEIKNLKFGESPFEIKRDNC</sequence>
<comment type="similarity">
    <text evidence="1">Belongs to the ZPR1 family.</text>
</comment>
<dbReference type="InterPro" id="IPR004457">
    <property type="entry name" value="Znf_ZPR1"/>
</dbReference>
<evidence type="ECO:0000256" key="4">
    <source>
        <dbReference type="ARBA" id="ARBA00022833"/>
    </source>
</evidence>
<name>A0A150J919_9EURY</name>
<dbReference type="Pfam" id="PF03367">
    <property type="entry name" value="Zn_ribbon_ZPR1"/>
    <property type="match status" value="1"/>
</dbReference>
<dbReference type="AlphaFoldDB" id="A0A150J919"/>
<evidence type="ECO:0000259" key="5">
    <source>
        <dbReference type="SMART" id="SM00709"/>
    </source>
</evidence>
<comment type="caution">
    <text evidence="6">The sequence shown here is derived from an EMBL/GenBank/DDBJ whole genome shotgun (WGS) entry which is preliminary data.</text>
</comment>
<dbReference type="Gene3D" id="2.20.25.420">
    <property type="entry name" value="ZPR1, zinc finger domain"/>
    <property type="match status" value="1"/>
</dbReference>
<evidence type="ECO:0000256" key="3">
    <source>
        <dbReference type="ARBA" id="ARBA00022771"/>
    </source>
</evidence>
<dbReference type="NCBIfam" id="TIGR00310">
    <property type="entry name" value="ZPR1_znf"/>
    <property type="match status" value="1"/>
</dbReference>
<dbReference type="Proteomes" id="UP000075578">
    <property type="component" value="Unassembled WGS sequence"/>
</dbReference>
<dbReference type="InterPro" id="IPR042451">
    <property type="entry name" value="ZPR1_A/B_dom"/>
</dbReference>
<dbReference type="Gene3D" id="2.60.120.1040">
    <property type="entry name" value="ZPR1, A/B domain"/>
    <property type="match status" value="1"/>
</dbReference>
<dbReference type="InterPro" id="IPR004470">
    <property type="entry name" value="ZPR1-like_arc"/>
</dbReference>
<proteinExistence type="inferred from homology"/>
<feature type="domain" description="Zinc finger ZPR1-type" evidence="5">
    <location>
        <begin position="9"/>
        <end position="164"/>
    </location>
</feature>
<dbReference type="InterPro" id="IPR040141">
    <property type="entry name" value="ZPR1"/>
</dbReference>
<dbReference type="GO" id="GO:0008270">
    <property type="term" value="F:zinc ion binding"/>
    <property type="evidence" value="ECO:0007669"/>
    <property type="project" value="UniProtKB-KW"/>
</dbReference>
<dbReference type="InterPro" id="IPR042452">
    <property type="entry name" value="ZPR1_Znf1/2"/>
</dbReference>
<keyword evidence="4" id="KW-0862">Zinc</keyword>
<organism evidence="6 7">
    <name type="scientific">Candidatus Methanofastidiosum methylothiophilum</name>
    <dbReference type="NCBI Taxonomy" id="1705564"/>
    <lineage>
        <taxon>Archaea</taxon>
        <taxon>Methanobacteriati</taxon>
        <taxon>Methanobacteriota</taxon>
        <taxon>Stenosarchaea group</taxon>
        <taxon>Candidatus Methanofastidiosia</taxon>
        <taxon>Candidatus Methanofastidiosales</taxon>
        <taxon>Candidatus Methanofastidiosaceae</taxon>
        <taxon>Candidatus Methanofastidiosum</taxon>
    </lineage>
</organism>
<evidence type="ECO:0000313" key="6">
    <source>
        <dbReference type="EMBL" id="KYC53691.1"/>
    </source>
</evidence>
<accession>A0A150J919</accession>
<gene>
    <name evidence="6" type="ORF">AMQ74_00310</name>
</gene>
<dbReference type="EMBL" id="LNGD01000010">
    <property type="protein sequence ID" value="KYC53691.1"/>
    <property type="molecule type" value="Genomic_DNA"/>
</dbReference>
<dbReference type="Pfam" id="PF22794">
    <property type="entry name" value="jr-ZPR1"/>
    <property type="match status" value="1"/>
</dbReference>
<evidence type="ECO:0000256" key="1">
    <source>
        <dbReference type="ARBA" id="ARBA00008354"/>
    </source>
</evidence>
<dbReference type="PANTHER" id="PTHR10876:SF0">
    <property type="entry name" value="ZINC FINGER PROTEIN ZPR1"/>
    <property type="match status" value="1"/>
</dbReference>
<keyword evidence="2" id="KW-0479">Metal-binding</keyword>
<reference evidence="6 7" key="1">
    <citation type="journal article" date="2016" name="ISME J.">
        <title>Chasing the elusive Euryarchaeota class WSA2: genomes reveal a uniquely fastidious methyl-reducing methanogen.</title>
        <authorList>
            <person name="Nobu M.K."/>
            <person name="Narihiro T."/>
            <person name="Kuroda K."/>
            <person name="Mei R."/>
            <person name="Liu W.T."/>
        </authorList>
    </citation>
    <scope>NUCLEOTIDE SEQUENCE [LARGE SCALE GENOMIC DNA]</scope>
    <source>
        <strain evidence="6">U1lsi0528_Bin089</strain>
    </source>
</reference>
<evidence type="ECO:0000256" key="2">
    <source>
        <dbReference type="ARBA" id="ARBA00022723"/>
    </source>
</evidence>
<protein>
    <submittedName>
        <fullName evidence="6">ZPR1 zinc-finger domain protein</fullName>
    </submittedName>
</protein>
<dbReference type="InterPro" id="IPR056180">
    <property type="entry name" value="ZPR1_jr_dom"/>
</dbReference>
<keyword evidence="3 6" id="KW-0863">Zinc-finger</keyword>
<evidence type="ECO:0000313" key="7">
    <source>
        <dbReference type="Proteomes" id="UP000075578"/>
    </source>
</evidence>
<dbReference type="SMART" id="SM00709">
    <property type="entry name" value="Zpr1"/>
    <property type="match status" value="1"/>
</dbReference>